<dbReference type="SUPFAM" id="SSF53098">
    <property type="entry name" value="Ribonuclease H-like"/>
    <property type="match status" value="1"/>
</dbReference>
<dbReference type="Gene3D" id="3.30.70.270">
    <property type="match status" value="2"/>
</dbReference>
<dbReference type="EC" id="2.7.7.49" evidence="1"/>
<evidence type="ECO:0000259" key="11">
    <source>
        <dbReference type="PROSITE" id="PS50158"/>
    </source>
</evidence>
<dbReference type="InterPro" id="IPR043128">
    <property type="entry name" value="Rev_trsase/Diguanyl_cyclase"/>
</dbReference>
<reference evidence="12" key="1">
    <citation type="journal article" date="2022" name="Int. J. Mol. Sci.">
        <title>Draft Genome of Tanacetum Coccineum: Genomic Comparison of Closely Related Tanacetum-Family Plants.</title>
        <authorList>
            <person name="Yamashiro T."/>
            <person name="Shiraishi A."/>
            <person name="Nakayama K."/>
            <person name="Satake H."/>
        </authorList>
    </citation>
    <scope>NUCLEOTIDE SEQUENCE</scope>
</reference>
<proteinExistence type="predicted"/>
<keyword evidence="8" id="KW-0862">Zinc</keyword>
<feature type="region of interest" description="Disordered" evidence="10">
    <location>
        <begin position="1"/>
        <end position="86"/>
    </location>
</feature>
<dbReference type="InterPro" id="IPR050951">
    <property type="entry name" value="Retrovirus_Pol_polyprotein"/>
</dbReference>
<evidence type="ECO:0000256" key="2">
    <source>
        <dbReference type="ARBA" id="ARBA00022679"/>
    </source>
</evidence>
<evidence type="ECO:0000256" key="3">
    <source>
        <dbReference type="ARBA" id="ARBA00022695"/>
    </source>
</evidence>
<dbReference type="CDD" id="cd00303">
    <property type="entry name" value="retropepsin_like"/>
    <property type="match status" value="1"/>
</dbReference>
<dbReference type="SUPFAM" id="SSF56672">
    <property type="entry name" value="DNA/RNA polymerases"/>
    <property type="match status" value="1"/>
</dbReference>
<evidence type="ECO:0000313" key="13">
    <source>
        <dbReference type="Proteomes" id="UP001151760"/>
    </source>
</evidence>
<dbReference type="InterPro" id="IPR036875">
    <property type="entry name" value="Znf_CCHC_sf"/>
</dbReference>
<dbReference type="Gene3D" id="4.10.60.10">
    <property type="entry name" value="Zinc finger, CCHC-type"/>
    <property type="match status" value="1"/>
</dbReference>
<evidence type="ECO:0000256" key="10">
    <source>
        <dbReference type="SAM" id="MobiDB-lite"/>
    </source>
</evidence>
<organism evidence="12 13">
    <name type="scientific">Tanacetum coccineum</name>
    <dbReference type="NCBI Taxonomy" id="301880"/>
    <lineage>
        <taxon>Eukaryota</taxon>
        <taxon>Viridiplantae</taxon>
        <taxon>Streptophyta</taxon>
        <taxon>Embryophyta</taxon>
        <taxon>Tracheophyta</taxon>
        <taxon>Spermatophyta</taxon>
        <taxon>Magnoliopsida</taxon>
        <taxon>eudicotyledons</taxon>
        <taxon>Gunneridae</taxon>
        <taxon>Pentapetalae</taxon>
        <taxon>asterids</taxon>
        <taxon>campanulids</taxon>
        <taxon>Asterales</taxon>
        <taxon>Asteraceae</taxon>
        <taxon>Asteroideae</taxon>
        <taxon>Anthemideae</taxon>
        <taxon>Anthemidinae</taxon>
        <taxon>Tanacetum</taxon>
    </lineage>
</organism>
<keyword evidence="2" id="KW-0808">Transferase</keyword>
<keyword evidence="8" id="KW-0863">Zinc-finger</keyword>
<dbReference type="InterPro" id="IPR043502">
    <property type="entry name" value="DNA/RNA_pol_sf"/>
</dbReference>
<feature type="domain" description="CCHC-type" evidence="11">
    <location>
        <begin position="613"/>
        <end position="628"/>
    </location>
</feature>
<dbReference type="InterPro" id="IPR001878">
    <property type="entry name" value="Znf_CCHC"/>
</dbReference>
<dbReference type="InterPro" id="IPR041588">
    <property type="entry name" value="Integrase_H2C2"/>
</dbReference>
<dbReference type="Gene3D" id="3.10.10.10">
    <property type="entry name" value="HIV Type 1 Reverse Transcriptase, subunit A, domain 1"/>
    <property type="match status" value="1"/>
</dbReference>
<evidence type="ECO:0000256" key="8">
    <source>
        <dbReference type="PROSITE-ProRule" id="PRU00047"/>
    </source>
</evidence>
<protein>
    <recommendedName>
        <fullName evidence="1">RNA-directed DNA polymerase</fullName>
        <ecNumber evidence="1">2.7.7.49</ecNumber>
    </recommendedName>
</protein>
<dbReference type="Gene3D" id="1.10.340.70">
    <property type="match status" value="1"/>
</dbReference>
<evidence type="ECO:0000256" key="5">
    <source>
        <dbReference type="ARBA" id="ARBA00022759"/>
    </source>
</evidence>
<feature type="compositionally biased region" description="Acidic residues" evidence="10">
    <location>
        <begin position="28"/>
        <end position="54"/>
    </location>
</feature>
<dbReference type="Pfam" id="PF17921">
    <property type="entry name" value="Integrase_H2C2"/>
    <property type="match status" value="1"/>
</dbReference>
<dbReference type="Pfam" id="PF03732">
    <property type="entry name" value="Retrotrans_gag"/>
    <property type="match status" value="1"/>
</dbReference>
<keyword evidence="7 12" id="KW-0695">RNA-directed DNA polymerase</keyword>
<comment type="caution">
    <text evidence="12">The sequence shown here is derived from an EMBL/GenBank/DDBJ whole genome shotgun (WGS) entry which is preliminary data.</text>
</comment>
<evidence type="ECO:0000256" key="4">
    <source>
        <dbReference type="ARBA" id="ARBA00022722"/>
    </source>
</evidence>
<dbReference type="InterPro" id="IPR012337">
    <property type="entry name" value="RNaseH-like_sf"/>
</dbReference>
<keyword evidence="5" id="KW-0255">Endonuclease</keyword>
<feature type="region of interest" description="Disordered" evidence="10">
    <location>
        <begin position="517"/>
        <end position="553"/>
    </location>
</feature>
<dbReference type="PROSITE" id="PS50158">
    <property type="entry name" value="ZF_CCHC"/>
    <property type="match status" value="2"/>
</dbReference>
<accession>A0ABQ5B1R8</accession>
<gene>
    <name evidence="12" type="ORF">Tco_0841766</name>
</gene>
<keyword evidence="8" id="KW-0479">Metal-binding</keyword>
<feature type="domain" description="CCHC-type" evidence="11">
    <location>
        <begin position="582"/>
        <end position="598"/>
    </location>
</feature>
<dbReference type="Proteomes" id="UP001151760">
    <property type="component" value="Unassembled WGS sequence"/>
</dbReference>
<dbReference type="InterPro" id="IPR021109">
    <property type="entry name" value="Peptidase_aspartic_dom_sf"/>
</dbReference>
<dbReference type="Gene3D" id="2.40.70.10">
    <property type="entry name" value="Acid Proteases"/>
    <property type="match status" value="1"/>
</dbReference>
<feature type="compositionally biased region" description="Polar residues" evidence="10">
    <location>
        <begin position="541"/>
        <end position="551"/>
    </location>
</feature>
<dbReference type="CDD" id="cd09274">
    <property type="entry name" value="RNase_HI_RT_Ty3"/>
    <property type="match status" value="1"/>
</dbReference>
<evidence type="ECO:0000256" key="9">
    <source>
        <dbReference type="SAM" id="Coils"/>
    </source>
</evidence>
<keyword evidence="13" id="KW-1185">Reference proteome</keyword>
<dbReference type="SMART" id="SM00343">
    <property type="entry name" value="ZnF_C2HC"/>
    <property type="match status" value="2"/>
</dbReference>
<dbReference type="PANTHER" id="PTHR37984">
    <property type="entry name" value="PROTEIN CBG26694"/>
    <property type="match status" value="1"/>
</dbReference>
<evidence type="ECO:0000313" key="12">
    <source>
        <dbReference type="EMBL" id="GJT07304.1"/>
    </source>
</evidence>
<keyword evidence="4" id="KW-0540">Nuclease</keyword>
<dbReference type="InterPro" id="IPR005162">
    <property type="entry name" value="Retrotrans_gag_dom"/>
</dbReference>
<evidence type="ECO:0000256" key="6">
    <source>
        <dbReference type="ARBA" id="ARBA00022801"/>
    </source>
</evidence>
<dbReference type="InterPro" id="IPR036397">
    <property type="entry name" value="RNaseH_sf"/>
</dbReference>
<dbReference type="Pfam" id="PF17917">
    <property type="entry name" value="RT_RNaseH"/>
    <property type="match status" value="1"/>
</dbReference>
<dbReference type="Gene3D" id="3.30.420.10">
    <property type="entry name" value="Ribonuclease H-like superfamily/Ribonuclease H"/>
    <property type="match status" value="2"/>
</dbReference>
<dbReference type="PANTHER" id="PTHR37984:SF5">
    <property type="entry name" value="PROTEIN NYNRIN-LIKE"/>
    <property type="match status" value="1"/>
</dbReference>
<evidence type="ECO:0000256" key="7">
    <source>
        <dbReference type="ARBA" id="ARBA00022918"/>
    </source>
</evidence>
<keyword evidence="9" id="KW-0175">Coiled coil</keyword>
<dbReference type="GO" id="GO:0003964">
    <property type="term" value="F:RNA-directed DNA polymerase activity"/>
    <property type="evidence" value="ECO:0007669"/>
    <property type="project" value="UniProtKB-KW"/>
</dbReference>
<reference evidence="12" key="2">
    <citation type="submission" date="2022-01" db="EMBL/GenBank/DDBJ databases">
        <authorList>
            <person name="Yamashiro T."/>
            <person name="Shiraishi A."/>
            <person name="Satake H."/>
            <person name="Nakayama K."/>
        </authorList>
    </citation>
    <scope>NUCLEOTIDE SEQUENCE</scope>
</reference>
<keyword evidence="6" id="KW-0378">Hydrolase</keyword>
<dbReference type="Pfam" id="PF08284">
    <property type="entry name" value="RVP_2"/>
    <property type="match status" value="1"/>
</dbReference>
<sequence>MANVNHDDEVPVVEPNQHNDVPVVLEPVLEDEDEDSEEEDPQEDEDDMEVDIEEDKNKPELTYPYEETDSLNPPPPASESEPDDEIEVENPIEHEDETVPVSVYEVGESSTAAIPREDGDRLLPGFMRRDIDSLFGRMVNFSRRLCGREMAYALVEKKSEAKDKFCGKLILDLGNEVRSSVDQGTAAMERLVEKLGNVKEKAECKKLKKELEEAKLSNTFLRMQNERVERDLYWTRVRAHEFYQEMIRKGFVFEERPNEAIDVPIEDVKSSSPKESIMPPKSAPMTQAAMRRMIKESVDAAIAVERERQAKVRNDASGSGPVRGQNTAPAVRECTFAGFMKCNPTVFHGIEGAIELRRWFEKTESVFGISECAEGKKVRFAAATLEGPALTWWNSKVATLGLENVNQMPWTEMKQLMTAEFCPIEEIQRLENELWNLKVKEYDIVAYTQRFNELALMCPRMVEPERVKVDAYIRGLTDNIKGEVTSSKPANLSEAVRMAHKLMEQKSQARNERILEGKKRKWENHQGGNSSGKGNQKDNSRQTLQNNQKQGNARAMVTAPTYGKLPLCECCFTRHVGPCMIKCHKCGNVGHNSRYCKEKNVATGANAQPIPTCYDCGEQGHTRNRCPKKVKQKEVGEVRARAYVIKDAELMLLLDSYELELADRRIVSMNTVLKGCSLSLVNHIFKIDFMPIELGTFDVIIGMDWLVKCDAVIVCGEKVVCIPYENKTLTVEGDKGRSLLKVISCIKARCHLFLAHVTKKKSKEKRLKDVPVIRDFPEVFHEELPGLPLSRQVEFRIDLVPGATPVVRAPYRLALSEMKELSVQLQELLEKGFIHPSSSPWGAPVLFVKKKDGSFRMCIDYSELNKLTVKNRYPLLRIDDLFDQLGVHVDPAKIEAIKSWAAPTTPTEVRQFLGLAGYYRRFIEGFSLISKPLTKLTQKNKKYEWGSEEEEAFQTLKQKLCSAPILALPEGTEDFVVYCDASLKGYGAVLMQREKVIAYASRQLKVHEENYTTHDLELGAVIFALRLWRHYLYGTKCVVFTDHKSLQYILNQKELNLRQRRWIELLSDYDCEIRYHPGKGNVVADALSRKERDKPLRVRALMMTVHNNLPKQIREAQKEAMKRKNVRAENLGRLIKPIFEFRPDGTRCFGNRVWLPRYGGLRDLVMHESHKSKYSIHPGSDKMYQDLKLLYWWPNMKADIATYVSKCLTCAKVKAEHQKPSGLLQQPEIPVWKWERITMDFVSGLPRTPSGYDTIWVIVDRLTKSAHFLPMKKMDSMEKLTRMYLKEIEALRTNLDMSTTYHPQTDGQTYYFGVFPEEMKGIPSTFHVLNLKKFLVKGEVVVPLEEIQLDDKFHMMSELV</sequence>
<feature type="coiled-coil region" evidence="9">
    <location>
        <begin position="197"/>
        <end position="231"/>
    </location>
</feature>
<dbReference type="SUPFAM" id="SSF57756">
    <property type="entry name" value="Retrovirus zinc finger-like domains"/>
    <property type="match status" value="1"/>
</dbReference>
<keyword evidence="3" id="KW-0548">Nucleotidyltransferase</keyword>
<dbReference type="InterPro" id="IPR041373">
    <property type="entry name" value="RT_RNaseH"/>
</dbReference>
<name>A0ABQ5B1R8_9ASTR</name>
<dbReference type="EMBL" id="BQNB010012738">
    <property type="protein sequence ID" value="GJT07304.1"/>
    <property type="molecule type" value="Genomic_DNA"/>
</dbReference>
<evidence type="ECO:0000256" key="1">
    <source>
        <dbReference type="ARBA" id="ARBA00012493"/>
    </source>
</evidence>